<dbReference type="GO" id="GO:0030041">
    <property type="term" value="P:actin filament polymerization"/>
    <property type="evidence" value="ECO:0007669"/>
    <property type="project" value="TreeGrafter"/>
</dbReference>
<proteinExistence type="predicted"/>
<keyword evidence="4" id="KW-1185">Reference proteome</keyword>
<feature type="compositionally biased region" description="Basic and acidic residues" evidence="2">
    <location>
        <begin position="435"/>
        <end position="444"/>
    </location>
</feature>
<name>A0A9W3BKV1_BIOGL</name>
<feature type="chain" id="PRO_5040880566" evidence="3">
    <location>
        <begin position="29"/>
        <end position="1362"/>
    </location>
</feature>
<keyword evidence="3" id="KW-0732">Signal</keyword>
<feature type="region of interest" description="Disordered" evidence="2">
    <location>
        <begin position="435"/>
        <end position="494"/>
    </location>
</feature>
<dbReference type="Proteomes" id="UP001165740">
    <property type="component" value="Chromosome 10"/>
</dbReference>
<feature type="repeat" description="TPR" evidence="1">
    <location>
        <begin position="682"/>
        <end position="715"/>
    </location>
</feature>
<dbReference type="PANTHER" id="PTHR16091">
    <property type="entry name" value="TTC17 PROTEIN"/>
    <property type="match status" value="1"/>
</dbReference>
<dbReference type="OrthoDB" id="2115703at2759"/>
<dbReference type="Pfam" id="PF13181">
    <property type="entry name" value="TPR_8"/>
    <property type="match status" value="1"/>
</dbReference>
<feature type="signal peptide" evidence="3">
    <location>
        <begin position="1"/>
        <end position="28"/>
    </location>
</feature>
<dbReference type="PANTHER" id="PTHR16091:SF1">
    <property type="entry name" value="TETRATRICOPEPTIDE REPEAT PROTEIN 17"/>
    <property type="match status" value="1"/>
</dbReference>
<dbReference type="InterPro" id="IPR052630">
    <property type="entry name" value="TTC17"/>
</dbReference>
<feature type="region of interest" description="Disordered" evidence="2">
    <location>
        <begin position="739"/>
        <end position="763"/>
    </location>
</feature>
<dbReference type="InterPro" id="IPR019734">
    <property type="entry name" value="TPR_rpt"/>
</dbReference>
<feature type="region of interest" description="Disordered" evidence="2">
    <location>
        <begin position="1036"/>
        <end position="1106"/>
    </location>
</feature>
<feature type="compositionally biased region" description="Basic and acidic residues" evidence="2">
    <location>
        <begin position="484"/>
        <end position="494"/>
    </location>
</feature>
<feature type="repeat" description="TPR" evidence="1">
    <location>
        <begin position="1316"/>
        <end position="1349"/>
    </location>
</feature>
<keyword evidence="1" id="KW-0802">TPR repeat</keyword>
<dbReference type="PROSITE" id="PS50005">
    <property type="entry name" value="TPR"/>
    <property type="match status" value="3"/>
</dbReference>
<evidence type="ECO:0000256" key="2">
    <source>
        <dbReference type="SAM" id="MobiDB-lite"/>
    </source>
</evidence>
<dbReference type="InterPro" id="IPR011990">
    <property type="entry name" value="TPR-like_helical_dom_sf"/>
</dbReference>
<evidence type="ECO:0000313" key="5">
    <source>
        <dbReference type="RefSeq" id="XP_055900047.1"/>
    </source>
</evidence>
<dbReference type="OMA" id="PFRINTF"/>
<feature type="compositionally biased region" description="Polar residues" evidence="2">
    <location>
        <begin position="746"/>
        <end position="756"/>
    </location>
</feature>
<sequence length="1362" mass="153783">MFVLIMASAIRILLFASLLLQKCRISNGSNHWIVTEDGKIQAQVDSVYSMRRPYDLVAFMKQEERANMLNSLKKELLSRKDEIDKNEDRDTGLEQKFYKTNPDCIEAGKPLPEFDLYISTVLPLENKGIRPEEHIDINAPPIASPKSPECSVFTDLDFSIHAFEHLEGMKARHNLSGTPELGLKNAITHKENVDDYGHLVYEALTKNKTSWILYNMAAFYWRIKGNPYQAVECIRRALHHSPRLQKDVALISLANILHRARFSSEAAILVHAALEMSKELNVNHFTLGNIYAVLGEYNKSIICFENTLKIQPDFEAAAKRRHAVLCHSKLELALEAQHRSLQRTLKDLKDYQRKHDLFQTQSDKLLAEQVPHEAKVSQHYAYEQLKLREKTSEMGEFCRMVDKEGKQVLLCTWSRRSPTLDFNFAFLDESEDKAKEKNKSEKLVESTVNPKSPDYGQPVRAPIYSKYKKHKPSDTDAHLQPNWPRKDECDSMVKKVPDPRNLTTIYLSPENKGFEVKELLTSAQGLEPGGEHPLPWYPPVCVPLMELAEGNPTVYDHLKSVSYAERSRIPLKYNDLSMREILLSLVNDGAVTEEEVGQRILTALKQNIGPQWILYNLAGLYWRIIGNNYHGIECIRRSIYLCPQQYKDVPLVNLANILYRYGRYDDAIIIMRDALDINDAEPSTHFFLGHLLWATRNYTGATHHYHEALAADPSYQGALDAVRAMKCYLKYHHAAQSAAPQESPANGQGNNCQPKPSETESRVICKTENNEEKCIIETRSRNRIADCNGQCTQTCTITPVKVDGCSSSNELNLENSIKKTMCGCKLKSYCSGKGVKQFSSEQDEMLFSTDFTSKLDEVSQYYEKKGLCEGDECSHLRVQCLLPMTTHSGLIAHVITPPKLFVRPVAYHAAQCPGNQRPHTKLEYVEGVLKHQLIFLQVSPSEMQIDAEDCVIFNDGTKSAGCSREEFRTYIEEVSSDLITLEEMSFLSQQKFHGVDGERFVPNGWKLVTVEGVSKGFLLEKISLDSLLSLGKEMSENLSPKQSKEVESAPQDVMGPPSTVKTNAEVEAPPPMRPRSSEVKASLSTTQKPDEVEAPPFLSSSSRSKDEALRSKYTEDIDLPDPSVHLRKLIKFDWPTVDCTGFEQINFEEFTSTWLCPTAKEINLADYIDFSSLIKHGTKEPWCGTEQVSPLRAMDHLLGVQTREDQTPASELALTQVLQSLGGESEPSSIIGTRIADALTQNSSSWIAYTLASLYWRIEGDSEKAIDCIRMALTYVPHLYKDTALVSLANLLHQSGYLNDAIVVANAALDVDDRLSVTHFTMANLYAAKGDWEHARLFYQSTLGLQPAFQPALNRLKSIVCR</sequence>
<dbReference type="SUPFAM" id="SSF48452">
    <property type="entry name" value="TPR-like"/>
    <property type="match status" value="1"/>
</dbReference>
<feature type="repeat" description="TPR" evidence="1">
    <location>
        <begin position="281"/>
        <end position="314"/>
    </location>
</feature>
<evidence type="ECO:0000313" key="4">
    <source>
        <dbReference type="Proteomes" id="UP001165740"/>
    </source>
</evidence>
<dbReference type="FunFam" id="1.25.40.10:FF:000061">
    <property type="entry name" value="Tetratricopeptide repeat domain 17"/>
    <property type="match status" value="1"/>
</dbReference>
<evidence type="ECO:0000256" key="1">
    <source>
        <dbReference type="PROSITE-ProRule" id="PRU00339"/>
    </source>
</evidence>
<dbReference type="GeneID" id="106057965"/>
<gene>
    <name evidence="5" type="primary">LOC106057965</name>
</gene>
<reference evidence="5" key="1">
    <citation type="submission" date="2025-08" db="UniProtKB">
        <authorList>
            <consortium name="RefSeq"/>
        </authorList>
    </citation>
    <scope>IDENTIFICATION</scope>
</reference>
<accession>A0A9W3BKV1</accession>
<dbReference type="GO" id="GO:0015629">
    <property type="term" value="C:actin cytoskeleton"/>
    <property type="evidence" value="ECO:0007669"/>
    <property type="project" value="TreeGrafter"/>
</dbReference>
<dbReference type="GO" id="GO:0005737">
    <property type="term" value="C:cytoplasm"/>
    <property type="evidence" value="ECO:0007669"/>
    <property type="project" value="TreeGrafter"/>
</dbReference>
<organism evidence="4 5">
    <name type="scientific">Biomphalaria glabrata</name>
    <name type="common">Bloodfluke planorb</name>
    <name type="synonym">Freshwater snail</name>
    <dbReference type="NCBI Taxonomy" id="6526"/>
    <lineage>
        <taxon>Eukaryota</taxon>
        <taxon>Metazoa</taxon>
        <taxon>Spiralia</taxon>
        <taxon>Lophotrochozoa</taxon>
        <taxon>Mollusca</taxon>
        <taxon>Gastropoda</taxon>
        <taxon>Heterobranchia</taxon>
        <taxon>Euthyneura</taxon>
        <taxon>Panpulmonata</taxon>
        <taxon>Hygrophila</taxon>
        <taxon>Lymnaeoidea</taxon>
        <taxon>Planorbidae</taxon>
        <taxon>Biomphalaria</taxon>
    </lineage>
</organism>
<dbReference type="Gene3D" id="1.25.40.10">
    <property type="entry name" value="Tetratricopeptide repeat domain"/>
    <property type="match status" value="3"/>
</dbReference>
<dbReference type="RefSeq" id="XP_055900047.1">
    <property type="nucleotide sequence ID" value="XM_056044072.1"/>
</dbReference>
<dbReference type="SMART" id="SM00028">
    <property type="entry name" value="TPR"/>
    <property type="match status" value="8"/>
</dbReference>
<evidence type="ECO:0000256" key="3">
    <source>
        <dbReference type="SAM" id="SignalP"/>
    </source>
</evidence>
<protein>
    <submittedName>
        <fullName evidence="5">Tetratricopeptide repeat protein 17-like isoform X1</fullName>
    </submittedName>
</protein>